<evidence type="ECO:0000256" key="1">
    <source>
        <dbReference type="ARBA" id="ARBA00006242"/>
    </source>
</evidence>
<dbReference type="InterPro" id="IPR023591">
    <property type="entry name" value="Ribosomal_uS2_flav_dom_sf"/>
</dbReference>
<dbReference type="GO" id="GO:0015935">
    <property type="term" value="C:small ribosomal subunit"/>
    <property type="evidence" value="ECO:0007669"/>
    <property type="project" value="InterPro"/>
</dbReference>
<dbReference type="Gene3D" id="1.10.287.610">
    <property type="entry name" value="Helix hairpin bin"/>
    <property type="match status" value="1"/>
</dbReference>
<dbReference type="GO" id="GO:0006412">
    <property type="term" value="P:translation"/>
    <property type="evidence" value="ECO:0007669"/>
    <property type="project" value="UniProtKB-UniRule"/>
</dbReference>
<protein>
    <recommendedName>
        <fullName evidence="4 5">Small ribosomal subunit protein uS2</fullName>
    </recommendedName>
</protein>
<dbReference type="AlphaFoldDB" id="A0A1G2DTX4"/>
<evidence type="ECO:0000256" key="5">
    <source>
        <dbReference type="HAMAP-Rule" id="MF_00291"/>
    </source>
</evidence>
<dbReference type="EMBL" id="MHLU01000150">
    <property type="protein sequence ID" value="OGZ17079.1"/>
    <property type="molecule type" value="Genomic_DNA"/>
</dbReference>
<evidence type="ECO:0000256" key="2">
    <source>
        <dbReference type="ARBA" id="ARBA00022980"/>
    </source>
</evidence>
<evidence type="ECO:0000256" key="4">
    <source>
        <dbReference type="ARBA" id="ARBA00035256"/>
    </source>
</evidence>
<dbReference type="GO" id="GO:0003735">
    <property type="term" value="F:structural constituent of ribosome"/>
    <property type="evidence" value="ECO:0007669"/>
    <property type="project" value="InterPro"/>
</dbReference>
<dbReference type="PROSITE" id="PS00962">
    <property type="entry name" value="RIBOSOMAL_S2_1"/>
    <property type="match status" value="1"/>
</dbReference>
<keyword evidence="3 5" id="KW-0687">Ribonucleoprotein</keyword>
<dbReference type="PANTHER" id="PTHR12534">
    <property type="entry name" value="30S RIBOSOMAL PROTEIN S2 PROKARYOTIC AND ORGANELLAR"/>
    <property type="match status" value="1"/>
</dbReference>
<accession>A0A1G2DTX4</accession>
<comment type="similarity">
    <text evidence="1 5">Belongs to the universal ribosomal protein uS2 family.</text>
</comment>
<name>A0A1G2DTX4_9BACT</name>
<evidence type="ECO:0000313" key="7">
    <source>
        <dbReference type="Proteomes" id="UP000178106"/>
    </source>
</evidence>
<dbReference type="SUPFAM" id="SSF52313">
    <property type="entry name" value="Ribosomal protein S2"/>
    <property type="match status" value="1"/>
</dbReference>
<dbReference type="Pfam" id="PF00318">
    <property type="entry name" value="Ribosomal_S2"/>
    <property type="match status" value="1"/>
</dbReference>
<dbReference type="CDD" id="cd01425">
    <property type="entry name" value="RPS2"/>
    <property type="match status" value="1"/>
</dbReference>
<comment type="caution">
    <text evidence="6">The sequence shown here is derived from an EMBL/GenBank/DDBJ whole genome shotgun (WGS) entry which is preliminary data.</text>
</comment>
<dbReference type="PANTHER" id="PTHR12534:SF0">
    <property type="entry name" value="SMALL RIBOSOMAL SUBUNIT PROTEIN US2M"/>
    <property type="match status" value="1"/>
</dbReference>
<dbReference type="InterPro" id="IPR005706">
    <property type="entry name" value="Ribosomal_uS2_bac/mit/plastid"/>
</dbReference>
<dbReference type="InterPro" id="IPR001865">
    <property type="entry name" value="Ribosomal_uS2"/>
</dbReference>
<organism evidence="6 7">
    <name type="scientific">Candidatus Lloydbacteria bacterium RIFOXYC12_FULL_46_25</name>
    <dbReference type="NCBI Taxonomy" id="1798670"/>
    <lineage>
        <taxon>Bacteria</taxon>
        <taxon>Candidatus Lloydiibacteriota</taxon>
    </lineage>
</organism>
<keyword evidence="2 5" id="KW-0689">Ribosomal protein</keyword>
<evidence type="ECO:0000313" key="6">
    <source>
        <dbReference type="EMBL" id="OGZ17079.1"/>
    </source>
</evidence>
<gene>
    <name evidence="5" type="primary">rpsB</name>
    <name evidence="6" type="ORF">A2494_00020</name>
</gene>
<dbReference type="Gene3D" id="3.40.50.10490">
    <property type="entry name" value="Glucose-6-phosphate isomerase like protein, domain 1"/>
    <property type="match status" value="1"/>
</dbReference>
<dbReference type="PRINTS" id="PR00395">
    <property type="entry name" value="RIBOSOMALS2"/>
</dbReference>
<dbReference type="Proteomes" id="UP000178106">
    <property type="component" value="Unassembled WGS sequence"/>
</dbReference>
<dbReference type="InterPro" id="IPR018130">
    <property type="entry name" value="Ribosomal_uS2_CS"/>
</dbReference>
<proteinExistence type="inferred from homology"/>
<dbReference type="NCBIfam" id="TIGR01011">
    <property type="entry name" value="rpsB_bact"/>
    <property type="match status" value="1"/>
</dbReference>
<evidence type="ECO:0000256" key="3">
    <source>
        <dbReference type="ARBA" id="ARBA00023274"/>
    </source>
</evidence>
<sequence>MTAGKTQPDNAEIEAMFKAGAHFGYSRARRHSSVRPYLYGAKNGVDIIDLAETAKMLDAAKARMMELGKLGKTVLFVGTKKEIRDIVQGVAESLSMPYVAERWVGGILTNWSEIKKRTERLKELTDKFAKGELEKYTKKERLLFEREMAKLDAEFGGIVTLEGAPATLVIVDPREEHIAVEEGLKMKIETIALMNSDCNANQITYPILANDSALESVKYFTEVLRDAYQAGVKSRAA</sequence>
<dbReference type="HAMAP" id="MF_00291_B">
    <property type="entry name" value="Ribosomal_uS2_B"/>
    <property type="match status" value="1"/>
</dbReference>
<reference evidence="6 7" key="1">
    <citation type="journal article" date="2016" name="Nat. Commun.">
        <title>Thousands of microbial genomes shed light on interconnected biogeochemical processes in an aquifer system.</title>
        <authorList>
            <person name="Anantharaman K."/>
            <person name="Brown C.T."/>
            <person name="Hug L.A."/>
            <person name="Sharon I."/>
            <person name="Castelle C.J."/>
            <person name="Probst A.J."/>
            <person name="Thomas B.C."/>
            <person name="Singh A."/>
            <person name="Wilkins M.J."/>
            <person name="Karaoz U."/>
            <person name="Brodie E.L."/>
            <person name="Williams K.H."/>
            <person name="Hubbard S.S."/>
            <person name="Banfield J.F."/>
        </authorList>
    </citation>
    <scope>NUCLEOTIDE SEQUENCE [LARGE SCALE GENOMIC DNA]</scope>
</reference>